<feature type="compositionally biased region" description="Polar residues" evidence="5">
    <location>
        <begin position="642"/>
        <end position="652"/>
    </location>
</feature>
<name>A0ABD1FI80_HYPHA</name>
<sequence>MPPQENVVEPSRSQQDTTDCQRTSYSNKGFVADQNHNDNVKPLETFTFPEKLDKVKTDNPKGDDLDFDDLFPHIGAFGYYQIFLFLMMIPFAFFVAWVYFTQIFITLVPENHWCWVPELENLTAQERTRLAIPMDGEVLHRCFMYDVNYTEILLNGVTKPDESWKIVHCKHGWEYNRTEVPYTTIATENNWVCDNAALPSTAQSIFFCGAILGGLVFGWLADRLGRIPALVGTNLVGFVGGIATTMCSSFWAFAACRFLVGMAFDNCFTMMYILVLEYVGPKWRTFVANMSIAIFFTFAASILPWIALWVSDWKMFCYVTSAPLALAILTPWIVPESARWLVSQGKIDKSIRILKKFERINRKKVDEKVYDHFRETCKRIQQEDECGKNYTVLDLFRTPRLRKITIILILLWMAISLVFDGHVRNVGTLGLDIFLTFTIASATEFPADTFLTMVLDVWGRRWLACGSMVVSGIFSLLATAVPLGVPSATLAILGRFAINISYNIGLQYAAELLPTVVRAQGVALIHIMGYVASIVAPFVVYLANVDLSLPLLILGVLGIAGGILALFLPETLDQELPQTLQDGESFGMNQKIWDFPCIKKQKHAQKSALERSSSTRQSIRASFRGEIRSSMINRGSIRSRKTTASDPENVSA</sequence>
<feature type="transmembrane region" description="Helical" evidence="6">
    <location>
        <begin position="549"/>
        <end position="568"/>
    </location>
</feature>
<dbReference type="CDD" id="cd17317">
    <property type="entry name" value="MFS_SLC22"/>
    <property type="match status" value="1"/>
</dbReference>
<comment type="subcellular location">
    <subcellularLocation>
        <location evidence="1">Membrane</location>
        <topology evidence="1">Multi-pass membrane protein</topology>
    </subcellularLocation>
</comment>
<dbReference type="InterPro" id="IPR020846">
    <property type="entry name" value="MFS_dom"/>
</dbReference>
<keyword evidence="9" id="KW-1185">Reference proteome</keyword>
<feature type="transmembrane region" description="Helical" evidence="6">
    <location>
        <begin position="77"/>
        <end position="100"/>
    </location>
</feature>
<dbReference type="Gene3D" id="1.20.1250.20">
    <property type="entry name" value="MFS general substrate transporter like domains"/>
    <property type="match status" value="1"/>
</dbReference>
<accession>A0ABD1FI80</accession>
<feature type="domain" description="Major facilitator superfamily (MFS) profile" evidence="7">
    <location>
        <begin position="85"/>
        <end position="573"/>
    </location>
</feature>
<feature type="region of interest" description="Disordered" evidence="5">
    <location>
        <begin position="1"/>
        <end position="22"/>
    </location>
</feature>
<feature type="region of interest" description="Disordered" evidence="5">
    <location>
        <begin position="606"/>
        <end position="652"/>
    </location>
</feature>
<proteinExistence type="predicted"/>
<feature type="transmembrane region" description="Helical" evidence="6">
    <location>
        <begin position="259"/>
        <end position="279"/>
    </location>
</feature>
<evidence type="ECO:0000313" key="8">
    <source>
        <dbReference type="EMBL" id="KAL1517743.1"/>
    </source>
</evidence>
<evidence type="ECO:0000256" key="4">
    <source>
        <dbReference type="ARBA" id="ARBA00023136"/>
    </source>
</evidence>
<feature type="transmembrane region" description="Helical" evidence="6">
    <location>
        <begin position="404"/>
        <end position="421"/>
    </location>
</feature>
<feature type="compositionally biased region" description="Polar residues" evidence="5">
    <location>
        <begin position="11"/>
        <end position="22"/>
    </location>
</feature>
<keyword evidence="4 6" id="KW-0472">Membrane</keyword>
<evidence type="ECO:0000256" key="3">
    <source>
        <dbReference type="ARBA" id="ARBA00022989"/>
    </source>
</evidence>
<dbReference type="Pfam" id="PF00083">
    <property type="entry name" value="Sugar_tr"/>
    <property type="match status" value="1"/>
</dbReference>
<dbReference type="Proteomes" id="UP001566132">
    <property type="component" value="Unassembled WGS sequence"/>
</dbReference>
<dbReference type="GO" id="GO:0016020">
    <property type="term" value="C:membrane"/>
    <property type="evidence" value="ECO:0007669"/>
    <property type="project" value="UniProtKB-SubCell"/>
</dbReference>
<feature type="transmembrane region" description="Helical" evidence="6">
    <location>
        <begin position="286"/>
        <end position="307"/>
    </location>
</feature>
<dbReference type="InterPro" id="IPR005828">
    <property type="entry name" value="MFS_sugar_transport-like"/>
</dbReference>
<feature type="transmembrane region" description="Helical" evidence="6">
    <location>
        <begin position="204"/>
        <end position="221"/>
    </location>
</feature>
<organism evidence="8 9">
    <name type="scientific">Hypothenemus hampei</name>
    <name type="common">Coffee berry borer</name>
    <dbReference type="NCBI Taxonomy" id="57062"/>
    <lineage>
        <taxon>Eukaryota</taxon>
        <taxon>Metazoa</taxon>
        <taxon>Ecdysozoa</taxon>
        <taxon>Arthropoda</taxon>
        <taxon>Hexapoda</taxon>
        <taxon>Insecta</taxon>
        <taxon>Pterygota</taxon>
        <taxon>Neoptera</taxon>
        <taxon>Endopterygota</taxon>
        <taxon>Coleoptera</taxon>
        <taxon>Polyphaga</taxon>
        <taxon>Cucujiformia</taxon>
        <taxon>Curculionidae</taxon>
        <taxon>Scolytinae</taxon>
        <taxon>Hypothenemus</taxon>
    </lineage>
</organism>
<evidence type="ECO:0000313" key="9">
    <source>
        <dbReference type="Proteomes" id="UP001566132"/>
    </source>
</evidence>
<dbReference type="AlphaFoldDB" id="A0ABD1FI80"/>
<evidence type="ECO:0000259" key="7">
    <source>
        <dbReference type="PROSITE" id="PS50850"/>
    </source>
</evidence>
<feature type="transmembrane region" description="Helical" evidence="6">
    <location>
        <begin position="433"/>
        <end position="455"/>
    </location>
</feature>
<feature type="compositionally biased region" description="Polar residues" evidence="5">
    <location>
        <begin position="610"/>
        <end position="620"/>
    </location>
</feature>
<evidence type="ECO:0000256" key="2">
    <source>
        <dbReference type="ARBA" id="ARBA00022692"/>
    </source>
</evidence>
<dbReference type="PANTHER" id="PTHR24064">
    <property type="entry name" value="SOLUTE CARRIER FAMILY 22 MEMBER"/>
    <property type="match status" value="1"/>
</dbReference>
<evidence type="ECO:0000256" key="5">
    <source>
        <dbReference type="SAM" id="MobiDB-lite"/>
    </source>
</evidence>
<evidence type="ECO:0000256" key="1">
    <source>
        <dbReference type="ARBA" id="ARBA00004141"/>
    </source>
</evidence>
<gene>
    <name evidence="8" type="ORF">ABEB36_001474</name>
</gene>
<dbReference type="EMBL" id="JBDJPC010000001">
    <property type="protein sequence ID" value="KAL1517743.1"/>
    <property type="molecule type" value="Genomic_DNA"/>
</dbReference>
<feature type="transmembrane region" description="Helical" evidence="6">
    <location>
        <begin position="462"/>
        <end position="484"/>
    </location>
</feature>
<comment type="caution">
    <text evidence="8">The sequence shown here is derived from an EMBL/GenBank/DDBJ whole genome shotgun (WGS) entry which is preliminary data.</text>
</comment>
<protein>
    <recommendedName>
        <fullName evidence="7">Major facilitator superfamily (MFS) profile domain-containing protein</fullName>
    </recommendedName>
</protein>
<keyword evidence="2 6" id="KW-0812">Transmembrane</keyword>
<dbReference type="InterPro" id="IPR036259">
    <property type="entry name" value="MFS_trans_sf"/>
</dbReference>
<evidence type="ECO:0000256" key="6">
    <source>
        <dbReference type="SAM" id="Phobius"/>
    </source>
</evidence>
<feature type="transmembrane region" description="Helical" evidence="6">
    <location>
        <begin position="233"/>
        <end position="253"/>
    </location>
</feature>
<dbReference type="SUPFAM" id="SSF103473">
    <property type="entry name" value="MFS general substrate transporter"/>
    <property type="match status" value="1"/>
</dbReference>
<keyword evidence="3 6" id="KW-1133">Transmembrane helix</keyword>
<feature type="transmembrane region" description="Helical" evidence="6">
    <location>
        <begin position="522"/>
        <end position="543"/>
    </location>
</feature>
<dbReference type="PROSITE" id="PS50850">
    <property type="entry name" value="MFS"/>
    <property type="match status" value="1"/>
</dbReference>
<reference evidence="8 9" key="1">
    <citation type="submission" date="2024-05" db="EMBL/GenBank/DDBJ databases">
        <title>Genetic variation in Jamaican populations of the coffee berry borer (Hypothenemus hampei).</title>
        <authorList>
            <person name="Errbii M."/>
            <person name="Myrie A."/>
        </authorList>
    </citation>
    <scope>NUCLEOTIDE SEQUENCE [LARGE SCALE GENOMIC DNA]</scope>
    <source>
        <strain evidence="8">JA-Hopewell-2020-01-JO</strain>
        <tissue evidence="8">Whole body</tissue>
    </source>
</reference>